<feature type="domain" description="Tail specific protease" evidence="5">
    <location>
        <begin position="148"/>
        <end position="330"/>
    </location>
</feature>
<proteinExistence type="predicted"/>
<keyword evidence="4" id="KW-0732">Signal</keyword>
<protein>
    <recommendedName>
        <fullName evidence="5">Tail specific protease domain-containing protein</fullName>
    </recommendedName>
</protein>
<dbReference type="GO" id="GO:0004175">
    <property type="term" value="F:endopeptidase activity"/>
    <property type="evidence" value="ECO:0007669"/>
    <property type="project" value="TreeGrafter"/>
</dbReference>
<dbReference type="GO" id="GO:0006508">
    <property type="term" value="P:proteolysis"/>
    <property type="evidence" value="ECO:0007669"/>
    <property type="project" value="UniProtKB-KW"/>
</dbReference>
<dbReference type="NCBIfam" id="TIGR00225">
    <property type="entry name" value="prc"/>
    <property type="match status" value="1"/>
</dbReference>
<dbReference type="InterPro" id="IPR005151">
    <property type="entry name" value="Tail-specific_protease"/>
</dbReference>
<dbReference type="Pfam" id="PF03572">
    <property type="entry name" value="Peptidase_S41"/>
    <property type="match status" value="1"/>
</dbReference>
<evidence type="ECO:0000313" key="7">
    <source>
        <dbReference type="Proteomes" id="UP001195483"/>
    </source>
</evidence>
<dbReference type="GO" id="GO:0008236">
    <property type="term" value="F:serine-type peptidase activity"/>
    <property type="evidence" value="ECO:0007669"/>
    <property type="project" value="UniProtKB-KW"/>
</dbReference>
<dbReference type="EMBL" id="JAEAOA010000085">
    <property type="protein sequence ID" value="KAK3604835.1"/>
    <property type="molecule type" value="Genomic_DNA"/>
</dbReference>
<organism evidence="6 7">
    <name type="scientific">Potamilus streckersoni</name>
    <dbReference type="NCBI Taxonomy" id="2493646"/>
    <lineage>
        <taxon>Eukaryota</taxon>
        <taxon>Metazoa</taxon>
        <taxon>Spiralia</taxon>
        <taxon>Lophotrochozoa</taxon>
        <taxon>Mollusca</taxon>
        <taxon>Bivalvia</taxon>
        <taxon>Autobranchia</taxon>
        <taxon>Heteroconchia</taxon>
        <taxon>Palaeoheterodonta</taxon>
        <taxon>Unionida</taxon>
        <taxon>Unionoidea</taxon>
        <taxon>Unionidae</taxon>
        <taxon>Ambleminae</taxon>
        <taxon>Lampsilini</taxon>
        <taxon>Potamilus</taxon>
    </lineage>
</organism>
<dbReference type="InterPro" id="IPR004447">
    <property type="entry name" value="Peptidase_S41A"/>
</dbReference>
<keyword evidence="1" id="KW-0645">Protease</keyword>
<name>A0AAE0T6N3_9BIVA</name>
<sequence length="547" mass="61002">MVLFAGVLVVGILIGSMGKSVFSSDNFFEQSKKFNQAFINIIKYYVDDVDSQKLTESAIKGMLEELDPHSAYLPPKAVESENQRFSGNFEGVGIQFQIIKDTLTVDAARCGGPNDSSSVKITDDGVIKRLRGPKGTKVVIKVKRSGFKELLSFTIIRDKIPQNSVASAKMLDEKTGYIFITSFIATTHSELVESIKLLRQMGMQQLVLDLRSNPGGYLDQAIKVADEFLPEGKKIVYTKGRVFPEEAAFATSGGLFEKGPLIILIDRGSASASEIVSGAVQDHDRGIIVGETSFGKGLVQRPMDLPDGSQIRLTISRYFTPSGRSIQRMYKKGRDGRESYYVGDNGKFLAEITGVTAEDSAKKLFTKMRGEPISSSAILQRDTIHERFKTTKGRLVLGSGGITPDYFIFPDTTSKALIDFVNKLGRDGFNNFALEFLNRNGKYREMNVSGVSKLEMESAISKFEKEFIITESVVKEFISFVEKQNIKYEEHVFNLNKDFFVNQIKAYIARNIWGYEAFMSVYLLNDMVLKKSKVLLSKAAEFAKNFQ</sequence>
<dbReference type="Gene3D" id="2.30.42.10">
    <property type="match status" value="1"/>
</dbReference>
<dbReference type="SUPFAM" id="SSF52096">
    <property type="entry name" value="ClpP/crotonase"/>
    <property type="match status" value="1"/>
</dbReference>
<dbReference type="Gene3D" id="3.90.226.10">
    <property type="entry name" value="2-enoyl-CoA Hydratase, Chain A, domain 1"/>
    <property type="match status" value="1"/>
</dbReference>
<dbReference type="PANTHER" id="PTHR32060:SF30">
    <property type="entry name" value="CARBOXY-TERMINAL PROCESSING PROTEASE CTPA"/>
    <property type="match status" value="1"/>
</dbReference>
<dbReference type="AlphaFoldDB" id="A0AAE0T6N3"/>
<dbReference type="Gene3D" id="3.30.750.44">
    <property type="match status" value="1"/>
</dbReference>
<evidence type="ECO:0000256" key="2">
    <source>
        <dbReference type="ARBA" id="ARBA00022801"/>
    </source>
</evidence>
<dbReference type="InterPro" id="IPR029045">
    <property type="entry name" value="ClpP/crotonase-like_dom_sf"/>
</dbReference>
<dbReference type="PANTHER" id="PTHR32060">
    <property type="entry name" value="TAIL-SPECIFIC PROTEASE"/>
    <property type="match status" value="1"/>
</dbReference>
<dbReference type="InterPro" id="IPR036034">
    <property type="entry name" value="PDZ_sf"/>
</dbReference>
<evidence type="ECO:0000313" key="6">
    <source>
        <dbReference type="EMBL" id="KAK3604835.1"/>
    </source>
</evidence>
<evidence type="ECO:0000256" key="4">
    <source>
        <dbReference type="SAM" id="SignalP"/>
    </source>
</evidence>
<feature type="chain" id="PRO_5042228665" description="Tail specific protease domain-containing protein" evidence="4">
    <location>
        <begin position="19"/>
        <end position="547"/>
    </location>
</feature>
<dbReference type="GO" id="GO:0007165">
    <property type="term" value="P:signal transduction"/>
    <property type="evidence" value="ECO:0007669"/>
    <property type="project" value="TreeGrafter"/>
</dbReference>
<dbReference type="Pfam" id="PF22694">
    <property type="entry name" value="CtpB_N-like"/>
    <property type="match status" value="1"/>
</dbReference>
<dbReference type="InterPro" id="IPR055210">
    <property type="entry name" value="CtpA/B_N"/>
</dbReference>
<evidence type="ECO:0000259" key="5">
    <source>
        <dbReference type="SMART" id="SM00245"/>
    </source>
</evidence>
<evidence type="ECO:0000256" key="3">
    <source>
        <dbReference type="ARBA" id="ARBA00022825"/>
    </source>
</evidence>
<evidence type="ECO:0000256" key="1">
    <source>
        <dbReference type="ARBA" id="ARBA00022670"/>
    </source>
</evidence>
<gene>
    <name evidence="6" type="ORF">CHS0354_000497</name>
</gene>
<reference evidence="6" key="3">
    <citation type="submission" date="2023-05" db="EMBL/GenBank/DDBJ databases">
        <authorList>
            <person name="Smith C.H."/>
        </authorList>
    </citation>
    <scope>NUCLEOTIDE SEQUENCE</scope>
    <source>
        <strain evidence="6">CHS0354</strain>
        <tissue evidence="6">Mantle</tissue>
    </source>
</reference>
<dbReference type="Proteomes" id="UP001195483">
    <property type="component" value="Unassembled WGS sequence"/>
</dbReference>
<comment type="caution">
    <text evidence="6">The sequence shown here is derived from an EMBL/GenBank/DDBJ whole genome shotgun (WGS) entry which is preliminary data.</text>
</comment>
<reference evidence="6" key="2">
    <citation type="journal article" date="2021" name="Genome Biol. Evol.">
        <title>Developing a high-quality reference genome for a parasitic bivalve with doubly uniparental inheritance (Bivalvia: Unionida).</title>
        <authorList>
            <person name="Smith C.H."/>
        </authorList>
    </citation>
    <scope>NUCLEOTIDE SEQUENCE</scope>
    <source>
        <strain evidence="6">CHS0354</strain>
        <tissue evidence="6">Mantle</tissue>
    </source>
</reference>
<feature type="signal peptide" evidence="4">
    <location>
        <begin position="1"/>
        <end position="18"/>
    </location>
</feature>
<reference evidence="6" key="1">
    <citation type="journal article" date="2021" name="Genome Biol. Evol.">
        <title>A High-Quality Reference Genome for a Parasitic Bivalve with Doubly Uniparental Inheritance (Bivalvia: Unionida).</title>
        <authorList>
            <person name="Smith C.H."/>
        </authorList>
    </citation>
    <scope>NUCLEOTIDE SEQUENCE</scope>
    <source>
        <strain evidence="6">CHS0354</strain>
    </source>
</reference>
<accession>A0AAE0T6N3</accession>
<keyword evidence="7" id="KW-1185">Reference proteome</keyword>
<dbReference type="SMART" id="SM00245">
    <property type="entry name" value="TSPc"/>
    <property type="match status" value="1"/>
</dbReference>
<keyword evidence="3" id="KW-0720">Serine protease</keyword>
<keyword evidence="2" id="KW-0378">Hydrolase</keyword>
<dbReference type="CDD" id="cd07560">
    <property type="entry name" value="Peptidase_S41_CPP"/>
    <property type="match status" value="1"/>
</dbReference>